<gene>
    <name evidence="1" type="ORF">LCGC14_0785660</name>
</gene>
<reference evidence="1" key="1">
    <citation type="journal article" date="2015" name="Nature">
        <title>Complex archaea that bridge the gap between prokaryotes and eukaryotes.</title>
        <authorList>
            <person name="Spang A."/>
            <person name="Saw J.H."/>
            <person name="Jorgensen S.L."/>
            <person name="Zaremba-Niedzwiedzka K."/>
            <person name="Martijn J."/>
            <person name="Lind A.E."/>
            <person name="van Eijk R."/>
            <person name="Schleper C."/>
            <person name="Guy L."/>
            <person name="Ettema T.J."/>
        </authorList>
    </citation>
    <scope>NUCLEOTIDE SEQUENCE</scope>
</reference>
<dbReference type="AlphaFoldDB" id="A0A0F9PYE4"/>
<comment type="caution">
    <text evidence="1">The sequence shown here is derived from an EMBL/GenBank/DDBJ whole genome shotgun (WGS) entry which is preliminary data.</text>
</comment>
<protein>
    <recommendedName>
        <fullName evidence="2">GH16 domain-containing protein</fullName>
    </recommendedName>
</protein>
<sequence>MTAWKTILQHEFLDNNLRNFNSTEGILQTSNFPPRIQSDIPSGVNTLHLQQNRNWMKYIPKETIGNVIGIQIKCKLRIPHKNEIVTLEMFDLGQFKVNMVIHSHNTGKSLEVRYGGHLATIVNYPSNDTDYFGLEILWLPNGQLRIMINGQLELFRNNFGLNTRTTISKVNIGFDEEFVGPIKPHSYFINYLNIKVLREFDSSSEILDYFPSSKCPPKIPPRCLKKMLGRQSRITLIIRDFMAQFSKKYTNNWDEMNDNGEPISNVAKQAHIKAMQCGIAFKNAFEELDLQQKSGQLDKSHAAIF</sequence>
<evidence type="ECO:0000313" key="1">
    <source>
        <dbReference type="EMBL" id="KKN35229.1"/>
    </source>
</evidence>
<proteinExistence type="predicted"/>
<dbReference type="EMBL" id="LAZR01002053">
    <property type="protein sequence ID" value="KKN35229.1"/>
    <property type="molecule type" value="Genomic_DNA"/>
</dbReference>
<organism evidence="1">
    <name type="scientific">marine sediment metagenome</name>
    <dbReference type="NCBI Taxonomy" id="412755"/>
    <lineage>
        <taxon>unclassified sequences</taxon>
        <taxon>metagenomes</taxon>
        <taxon>ecological metagenomes</taxon>
    </lineage>
</organism>
<evidence type="ECO:0008006" key="2">
    <source>
        <dbReference type="Google" id="ProtNLM"/>
    </source>
</evidence>
<accession>A0A0F9PYE4</accession>
<name>A0A0F9PYE4_9ZZZZ</name>